<evidence type="ECO:0000313" key="4">
    <source>
        <dbReference type="Proteomes" id="UP001321580"/>
    </source>
</evidence>
<feature type="region of interest" description="Disordered" evidence="1">
    <location>
        <begin position="201"/>
        <end position="230"/>
    </location>
</feature>
<dbReference type="Proteomes" id="UP001321580">
    <property type="component" value="Unassembled WGS sequence"/>
</dbReference>
<sequence>MHPLRLLALPLLLSWSLSALAADPKPLPPERIQINQLTNETQQTSSSRETVDLVWWLPSQFWLASARNDDRSAMTQIAGLFDQYTVVAAVNGKIGTLGIDKFMDENELREAIRLRGADGKEYTPIDPGKLDPKVTMVFGVLKPVLGSMIGQLGNNLHFFVFPAKGKDGKPLADPLAPGKVSVQLGQARYDFTTPLGSLLTPQRDPRTGQTFPGSYRFNPYTGSQLEPLSE</sequence>
<evidence type="ECO:0000256" key="2">
    <source>
        <dbReference type="SAM" id="SignalP"/>
    </source>
</evidence>
<keyword evidence="2" id="KW-0732">Signal</keyword>
<evidence type="ECO:0008006" key="5">
    <source>
        <dbReference type="Google" id="ProtNLM"/>
    </source>
</evidence>
<protein>
    <recommendedName>
        <fullName evidence="5">DUF5117 domain-containing protein</fullName>
    </recommendedName>
</protein>
<organism evidence="3 4">
    <name type="scientific">Lysobacter stagni</name>
    <dbReference type="NCBI Taxonomy" id="3045172"/>
    <lineage>
        <taxon>Bacteria</taxon>
        <taxon>Pseudomonadati</taxon>
        <taxon>Pseudomonadota</taxon>
        <taxon>Gammaproteobacteria</taxon>
        <taxon>Lysobacterales</taxon>
        <taxon>Lysobacteraceae</taxon>
        <taxon>Lysobacter</taxon>
    </lineage>
</organism>
<reference evidence="3 4" key="1">
    <citation type="submission" date="2023-05" db="EMBL/GenBank/DDBJ databases">
        <title>Lysobacter sp. strain LF1 Genome sequencing and assembly.</title>
        <authorList>
            <person name="Jung Y."/>
        </authorList>
    </citation>
    <scope>NUCLEOTIDE SEQUENCE [LARGE SCALE GENOMIC DNA]</scope>
    <source>
        <strain evidence="3 4">LF1</strain>
    </source>
</reference>
<proteinExistence type="predicted"/>
<gene>
    <name evidence="3" type="ORF">QLQ15_09900</name>
</gene>
<feature type="compositionally biased region" description="Polar residues" evidence="1">
    <location>
        <begin position="220"/>
        <end position="230"/>
    </location>
</feature>
<dbReference type="EMBL" id="JASGBI010000001">
    <property type="protein sequence ID" value="MDI9239223.1"/>
    <property type="molecule type" value="Genomic_DNA"/>
</dbReference>
<accession>A0ABT6XGY5</accession>
<evidence type="ECO:0000256" key="1">
    <source>
        <dbReference type="SAM" id="MobiDB-lite"/>
    </source>
</evidence>
<comment type="caution">
    <text evidence="3">The sequence shown here is derived from an EMBL/GenBank/DDBJ whole genome shotgun (WGS) entry which is preliminary data.</text>
</comment>
<dbReference type="RefSeq" id="WP_283212625.1">
    <property type="nucleotide sequence ID" value="NZ_JASGBI010000001.1"/>
</dbReference>
<feature type="signal peptide" evidence="2">
    <location>
        <begin position="1"/>
        <end position="21"/>
    </location>
</feature>
<name>A0ABT6XGY5_9GAMM</name>
<evidence type="ECO:0000313" key="3">
    <source>
        <dbReference type="EMBL" id="MDI9239223.1"/>
    </source>
</evidence>
<keyword evidence="4" id="KW-1185">Reference proteome</keyword>
<feature type="chain" id="PRO_5045408155" description="DUF5117 domain-containing protein" evidence="2">
    <location>
        <begin position="22"/>
        <end position="230"/>
    </location>
</feature>